<feature type="domain" description="AMP-dependent synthetase/ligase" evidence="2">
    <location>
        <begin position="19"/>
        <end position="90"/>
    </location>
</feature>
<keyword evidence="4" id="KW-1185">Reference proteome</keyword>
<evidence type="ECO:0000256" key="1">
    <source>
        <dbReference type="SAM" id="MobiDB-lite"/>
    </source>
</evidence>
<proteinExistence type="predicted"/>
<evidence type="ECO:0000313" key="3">
    <source>
        <dbReference type="EMBL" id="MFB9449073.1"/>
    </source>
</evidence>
<dbReference type="PANTHER" id="PTHR45527:SF1">
    <property type="entry name" value="FATTY ACID SYNTHASE"/>
    <property type="match status" value="1"/>
</dbReference>
<protein>
    <submittedName>
        <fullName evidence="3">AMP-binding protein</fullName>
    </submittedName>
</protein>
<dbReference type="EMBL" id="JBHMCA010000063">
    <property type="protein sequence ID" value="MFB9449073.1"/>
    <property type="molecule type" value="Genomic_DNA"/>
</dbReference>
<dbReference type="SUPFAM" id="SSF56801">
    <property type="entry name" value="Acetyl-CoA synthetase-like"/>
    <property type="match status" value="1"/>
</dbReference>
<dbReference type="RefSeq" id="WP_380030612.1">
    <property type="nucleotide sequence ID" value="NZ_CP061913.1"/>
</dbReference>
<organism evidence="3 4">
    <name type="scientific">Dactylosporangium vinaceum</name>
    <dbReference type="NCBI Taxonomy" id="53362"/>
    <lineage>
        <taxon>Bacteria</taxon>
        <taxon>Bacillati</taxon>
        <taxon>Actinomycetota</taxon>
        <taxon>Actinomycetes</taxon>
        <taxon>Micromonosporales</taxon>
        <taxon>Micromonosporaceae</taxon>
        <taxon>Dactylosporangium</taxon>
    </lineage>
</organism>
<name>A0ABV5MKF1_9ACTN</name>
<evidence type="ECO:0000313" key="4">
    <source>
        <dbReference type="Proteomes" id="UP001589608"/>
    </source>
</evidence>
<dbReference type="Pfam" id="PF00501">
    <property type="entry name" value="AMP-binding"/>
    <property type="match status" value="1"/>
</dbReference>
<dbReference type="Gene3D" id="3.40.50.980">
    <property type="match status" value="2"/>
</dbReference>
<comment type="caution">
    <text evidence="3">The sequence shown here is derived from an EMBL/GenBank/DDBJ whole genome shotgun (WGS) entry which is preliminary data.</text>
</comment>
<reference evidence="3 4" key="1">
    <citation type="submission" date="2024-09" db="EMBL/GenBank/DDBJ databases">
        <authorList>
            <person name="Sun Q."/>
            <person name="Mori K."/>
        </authorList>
    </citation>
    <scope>NUCLEOTIDE SEQUENCE [LARGE SCALE GENOMIC DNA]</scope>
    <source>
        <strain evidence="3 4">JCM 3307</strain>
    </source>
</reference>
<feature type="compositionally biased region" description="Low complexity" evidence="1">
    <location>
        <begin position="111"/>
        <end position="125"/>
    </location>
</feature>
<accession>A0ABV5MKF1</accession>
<dbReference type="PANTHER" id="PTHR45527">
    <property type="entry name" value="NONRIBOSOMAL PEPTIDE SYNTHETASE"/>
    <property type="match status" value="1"/>
</dbReference>
<evidence type="ECO:0000259" key="2">
    <source>
        <dbReference type="Pfam" id="PF00501"/>
    </source>
</evidence>
<dbReference type="InterPro" id="IPR000873">
    <property type="entry name" value="AMP-dep_synth/lig_dom"/>
</dbReference>
<feature type="region of interest" description="Disordered" evidence="1">
    <location>
        <begin position="111"/>
        <end position="159"/>
    </location>
</feature>
<dbReference type="Proteomes" id="UP001589608">
    <property type="component" value="Unassembled WGS sequence"/>
</dbReference>
<gene>
    <name evidence="3" type="ORF">ACFFTR_38860</name>
</gene>
<sequence length="181" mass="19212">MATATEPADISSAVQLPQEQVHAAARRLASRRAERGVGPGHVIGRCAERGRPRPIGLLAIVRTGAAYLPFDPQYPTQRIRFMVIDATPGLGSVHIDFLWACQACSAASGTRACRTTPTPTATRTPSSDTLRTTGPTGGSASGGAPQPAAHEPMRLDRPTVDIRWRVTSSSSQQAQRMHAHA</sequence>